<protein>
    <submittedName>
        <fullName evidence="1">Uncharacterized protein</fullName>
    </submittedName>
</protein>
<dbReference type="Proteomes" id="UP000265515">
    <property type="component" value="Unassembled WGS sequence"/>
</dbReference>
<dbReference type="EMBL" id="BFEA01002675">
    <property type="protein sequence ID" value="GBG42287.1"/>
    <property type="molecule type" value="Genomic_DNA"/>
</dbReference>
<dbReference type="AlphaFoldDB" id="A0A388JJP7"/>
<comment type="caution">
    <text evidence="1">The sequence shown here is derived from an EMBL/GenBank/DDBJ whole genome shotgun (WGS) entry which is preliminary data.</text>
</comment>
<feature type="non-terminal residue" evidence="1">
    <location>
        <position position="1"/>
    </location>
</feature>
<sequence length="77" mass="8818">EVKKSGITIVSVGHRSSLLKYHDLLLKCVSTTQERGGKMDKAWLLLPTNDLTPPVQMEIIQEEEDQEEEQQQLEQQV</sequence>
<keyword evidence="2" id="KW-1185">Reference proteome</keyword>
<gene>
    <name evidence="1" type="ORF">CBR_g75716</name>
</gene>
<dbReference type="OrthoDB" id="422637at2759"/>
<organism evidence="1 2">
    <name type="scientific">Chara braunii</name>
    <name type="common">Braun's stonewort</name>
    <dbReference type="NCBI Taxonomy" id="69332"/>
    <lineage>
        <taxon>Eukaryota</taxon>
        <taxon>Viridiplantae</taxon>
        <taxon>Streptophyta</taxon>
        <taxon>Charophyceae</taxon>
        <taxon>Charales</taxon>
        <taxon>Characeae</taxon>
        <taxon>Chara</taxon>
    </lineage>
</organism>
<dbReference type="Gramene" id="GBG42287">
    <property type="protein sequence ID" value="GBG42287"/>
    <property type="gene ID" value="CBR_g75716"/>
</dbReference>
<accession>A0A388JJP7</accession>
<evidence type="ECO:0000313" key="2">
    <source>
        <dbReference type="Proteomes" id="UP000265515"/>
    </source>
</evidence>
<evidence type="ECO:0000313" key="1">
    <source>
        <dbReference type="EMBL" id="GBG42287.1"/>
    </source>
</evidence>
<reference evidence="1 2" key="1">
    <citation type="journal article" date="2018" name="Cell">
        <title>The Chara Genome: Secondary Complexity and Implications for Plant Terrestrialization.</title>
        <authorList>
            <person name="Nishiyama T."/>
            <person name="Sakayama H."/>
            <person name="Vries J.D."/>
            <person name="Buschmann H."/>
            <person name="Saint-Marcoux D."/>
            <person name="Ullrich K.K."/>
            <person name="Haas F.B."/>
            <person name="Vanderstraeten L."/>
            <person name="Becker D."/>
            <person name="Lang D."/>
            <person name="Vosolsobe S."/>
            <person name="Rombauts S."/>
            <person name="Wilhelmsson P.K.I."/>
            <person name="Janitza P."/>
            <person name="Kern R."/>
            <person name="Heyl A."/>
            <person name="Rumpler F."/>
            <person name="Villalobos L.I.A.C."/>
            <person name="Clay J.M."/>
            <person name="Skokan R."/>
            <person name="Toyoda A."/>
            <person name="Suzuki Y."/>
            <person name="Kagoshima H."/>
            <person name="Schijlen E."/>
            <person name="Tajeshwar N."/>
            <person name="Catarino B."/>
            <person name="Hetherington A.J."/>
            <person name="Saltykova A."/>
            <person name="Bonnot C."/>
            <person name="Breuninger H."/>
            <person name="Symeonidi A."/>
            <person name="Radhakrishnan G.V."/>
            <person name="Van Nieuwerburgh F."/>
            <person name="Deforce D."/>
            <person name="Chang C."/>
            <person name="Karol K.G."/>
            <person name="Hedrich R."/>
            <person name="Ulvskov P."/>
            <person name="Glockner G."/>
            <person name="Delwiche C.F."/>
            <person name="Petrasek J."/>
            <person name="Van de Peer Y."/>
            <person name="Friml J."/>
            <person name="Beilby M."/>
            <person name="Dolan L."/>
            <person name="Kohara Y."/>
            <person name="Sugano S."/>
            <person name="Fujiyama A."/>
            <person name="Delaux P.-M."/>
            <person name="Quint M."/>
            <person name="TheiBen G."/>
            <person name="Hagemann M."/>
            <person name="Harholt J."/>
            <person name="Dunand C."/>
            <person name="Zachgo S."/>
            <person name="Langdale J."/>
            <person name="Maumus F."/>
            <person name="Straeten D.V.D."/>
            <person name="Gould S.B."/>
            <person name="Rensing S.A."/>
        </authorList>
    </citation>
    <scope>NUCLEOTIDE SEQUENCE [LARGE SCALE GENOMIC DNA]</scope>
    <source>
        <strain evidence="1 2">S276</strain>
    </source>
</reference>
<proteinExistence type="predicted"/>
<name>A0A388JJP7_CHABU</name>